<reference evidence="7" key="1">
    <citation type="submission" date="2021-03" db="EMBL/GenBank/DDBJ databases">
        <title>novel species isolated from a fishpond in China.</title>
        <authorList>
            <person name="Lu H."/>
            <person name="Cai Z."/>
        </authorList>
    </citation>
    <scope>NUCLEOTIDE SEQUENCE</scope>
    <source>
        <strain evidence="7">JCM 30855</strain>
    </source>
</reference>
<dbReference type="AlphaFoldDB" id="A0A939DRM8"/>
<proteinExistence type="predicted"/>
<sequence>MQEVNNPFAACRDVLFRPNPVFAKLARVNNWSWVPFLLLVCFSAMPAYLYFNSVDMDWYQNLIINQQFADVSPAEQDAARRSMTASNLVSLTILMSSIGLVVINAILAVYLNLMTKVDEHNVQGFTDWYGMTWWVSLPNALGAVLSILVILIAQDGQLSPESLNVTSVAFWLSVPMSSEWFTLTQSIRLESFWTIYLIAVGISQWTQIPSNKVWTIAIAPYAVIWTAWILILLF</sequence>
<evidence type="ECO:0000313" key="8">
    <source>
        <dbReference type="Proteomes" id="UP000664654"/>
    </source>
</evidence>
<dbReference type="EMBL" id="JAFKCV010000020">
    <property type="protein sequence ID" value="MBN7827557.1"/>
    <property type="molecule type" value="Genomic_DNA"/>
</dbReference>
<feature type="transmembrane region" description="Helical" evidence="5">
    <location>
        <begin position="88"/>
        <end position="111"/>
    </location>
</feature>
<accession>A0A939DRM8</accession>
<evidence type="ECO:0000259" key="6">
    <source>
        <dbReference type="Pfam" id="PF04893"/>
    </source>
</evidence>
<gene>
    <name evidence="7" type="ORF">J0A66_20170</name>
</gene>
<feature type="transmembrane region" description="Helical" evidence="5">
    <location>
        <begin position="214"/>
        <end position="233"/>
    </location>
</feature>
<feature type="transmembrane region" description="Helical" evidence="5">
    <location>
        <begin position="131"/>
        <end position="153"/>
    </location>
</feature>
<comment type="caution">
    <text evidence="7">The sequence shown here is derived from an EMBL/GenBank/DDBJ whole genome shotgun (WGS) entry which is preliminary data.</text>
</comment>
<feature type="transmembrane region" description="Helical" evidence="5">
    <location>
        <begin position="191"/>
        <end position="208"/>
    </location>
</feature>
<dbReference type="Proteomes" id="UP000664654">
    <property type="component" value="Unassembled WGS sequence"/>
</dbReference>
<evidence type="ECO:0000256" key="2">
    <source>
        <dbReference type="ARBA" id="ARBA00022692"/>
    </source>
</evidence>
<keyword evidence="8" id="KW-1185">Reference proteome</keyword>
<evidence type="ECO:0000256" key="1">
    <source>
        <dbReference type="ARBA" id="ARBA00004141"/>
    </source>
</evidence>
<evidence type="ECO:0000256" key="5">
    <source>
        <dbReference type="SAM" id="Phobius"/>
    </source>
</evidence>
<evidence type="ECO:0000256" key="3">
    <source>
        <dbReference type="ARBA" id="ARBA00022989"/>
    </source>
</evidence>
<keyword evidence="3 5" id="KW-1133">Transmembrane helix</keyword>
<evidence type="ECO:0000256" key="4">
    <source>
        <dbReference type="ARBA" id="ARBA00023136"/>
    </source>
</evidence>
<name>A0A939DRM8_9ALTE</name>
<feature type="transmembrane region" description="Helical" evidence="5">
    <location>
        <begin position="31"/>
        <end position="51"/>
    </location>
</feature>
<dbReference type="Pfam" id="PF04893">
    <property type="entry name" value="Yip1"/>
    <property type="match status" value="1"/>
</dbReference>
<organism evidence="7 8">
    <name type="scientific">Bowmanella dokdonensis</name>
    <dbReference type="NCBI Taxonomy" id="751969"/>
    <lineage>
        <taxon>Bacteria</taxon>
        <taxon>Pseudomonadati</taxon>
        <taxon>Pseudomonadota</taxon>
        <taxon>Gammaproteobacteria</taxon>
        <taxon>Alteromonadales</taxon>
        <taxon>Alteromonadaceae</taxon>
        <taxon>Bowmanella</taxon>
    </lineage>
</organism>
<feature type="domain" description="Yip1" evidence="6">
    <location>
        <begin position="13"/>
        <end position="230"/>
    </location>
</feature>
<comment type="subcellular location">
    <subcellularLocation>
        <location evidence="1">Membrane</location>
        <topology evidence="1">Multi-pass membrane protein</topology>
    </subcellularLocation>
</comment>
<dbReference type="RefSeq" id="WP_206575670.1">
    <property type="nucleotide sequence ID" value="NZ_JAFKCV010000020.1"/>
</dbReference>
<keyword evidence="2 5" id="KW-0812">Transmembrane</keyword>
<dbReference type="InterPro" id="IPR006977">
    <property type="entry name" value="Yip1_dom"/>
</dbReference>
<keyword evidence="4 5" id="KW-0472">Membrane</keyword>
<evidence type="ECO:0000313" key="7">
    <source>
        <dbReference type="EMBL" id="MBN7827557.1"/>
    </source>
</evidence>
<protein>
    <submittedName>
        <fullName evidence="7">YIP1 family protein</fullName>
    </submittedName>
</protein>
<dbReference type="GO" id="GO:0016020">
    <property type="term" value="C:membrane"/>
    <property type="evidence" value="ECO:0007669"/>
    <property type="project" value="UniProtKB-SubCell"/>
</dbReference>